<gene>
    <name evidence="11" type="ORF">HNR65_000310</name>
</gene>
<feature type="transmembrane region" description="Helical" evidence="9">
    <location>
        <begin position="233"/>
        <end position="254"/>
    </location>
</feature>
<keyword evidence="7" id="KW-0625">Polysaccharide transport</keyword>
<evidence type="ECO:0000256" key="6">
    <source>
        <dbReference type="ARBA" id="ARBA00022989"/>
    </source>
</evidence>
<dbReference type="GO" id="GO:0005886">
    <property type="term" value="C:plasma membrane"/>
    <property type="evidence" value="ECO:0007669"/>
    <property type="project" value="UniProtKB-SubCell"/>
</dbReference>
<organism evidence="11 12">
    <name type="scientific">Desulfosalsimonas propionicica</name>
    <dbReference type="NCBI Taxonomy" id="332175"/>
    <lineage>
        <taxon>Bacteria</taxon>
        <taxon>Pseudomonadati</taxon>
        <taxon>Thermodesulfobacteriota</taxon>
        <taxon>Desulfobacteria</taxon>
        <taxon>Desulfobacterales</taxon>
        <taxon>Desulfosalsimonadaceae</taxon>
        <taxon>Desulfosalsimonas</taxon>
    </lineage>
</organism>
<keyword evidence="3 9" id="KW-0813">Transport</keyword>
<comment type="similarity">
    <text evidence="2 9">Belongs to the ABC-2 integral membrane protein family.</text>
</comment>
<feature type="transmembrane region" description="Helical" evidence="9">
    <location>
        <begin position="180"/>
        <end position="201"/>
    </location>
</feature>
<feature type="transmembrane region" description="Helical" evidence="9">
    <location>
        <begin position="110"/>
        <end position="141"/>
    </location>
</feature>
<dbReference type="GO" id="GO:0015774">
    <property type="term" value="P:polysaccharide transport"/>
    <property type="evidence" value="ECO:0007669"/>
    <property type="project" value="UniProtKB-KW"/>
</dbReference>
<dbReference type="Proteomes" id="UP000525298">
    <property type="component" value="Unassembled WGS sequence"/>
</dbReference>
<feature type="transmembrane region" description="Helical" evidence="9">
    <location>
        <begin position="70"/>
        <end position="89"/>
    </location>
</feature>
<dbReference type="InterPro" id="IPR047817">
    <property type="entry name" value="ABC2_TM_bact-type"/>
</dbReference>
<dbReference type="GO" id="GO:0140359">
    <property type="term" value="F:ABC-type transporter activity"/>
    <property type="evidence" value="ECO:0007669"/>
    <property type="project" value="InterPro"/>
</dbReference>
<evidence type="ECO:0000256" key="3">
    <source>
        <dbReference type="ARBA" id="ARBA00022448"/>
    </source>
</evidence>
<evidence type="ECO:0000313" key="11">
    <source>
        <dbReference type="EMBL" id="MBA2880003.1"/>
    </source>
</evidence>
<dbReference type="InterPro" id="IPR013525">
    <property type="entry name" value="ABC2_TM"/>
</dbReference>
<evidence type="ECO:0000256" key="2">
    <source>
        <dbReference type="ARBA" id="ARBA00007783"/>
    </source>
</evidence>
<evidence type="ECO:0000256" key="1">
    <source>
        <dbReference type="ARBA" id="ARBA00004651"/>
    </source>
</evidence>
<evidence type="ECO:0000256" key="8">
    <source>
        <dbReference type="ARBA" id="ARBA00023136"/>
    </source>
</evidence>
<keyword evidence="8 9" id="KW-0472">Membrane</keyword>
<sequence length="265" mass="29396">MSALIRAAWAYRNFIITSVKNEFISNFIRSRLGGLWMVIEPLVMVAIYAVILSAVLGAKLPGLEENRFGYAIYLVSGIACWELFSNVIIRSLNMFIANGNLMKKVVFPKVCLPCITVGTALVNNILFIFAGLFIFLLVGHWVTWQIIYLPVLVALTAALGLGFGLIFGILNVFIRDVGQAVPLILQIGFWGTPIVYPVSIVPDQVKFFLQLNPVFYLVQGYRNVLAFGEPVQWFPLLGLAGMAAVLLAAAFWMFRQASPEMVDVL</sequence>
<name>A0A7W0C6B1_9BACT</name>
<keyword evidence="7" id="KW-0762">Sugar transport</keyword>
<evidence type="ECO:0000256" key="4">
    <source>
        <dbReference type="ARBA" id="ARBA00022475"/>
    </source>
</evidence>
<protein>
    <recommendedName>
        <fullName evidence="9">Transport permease protein</fullName>
    </recommendedName>
</protein>
<proteinExistence type="inferred from homology"/>
<dbReference type="PANTHER" id="PTHR30413:SF10">
    <property type="entry name" value="CAPSULE POLYSACCHARIDE EXPORT INNER-MEMBRANE PROTEIN CTRC"/>
    <property type="match status" value="1"/>
</dbReference>
<evidence type="ECO:0000313" key="12">
    <source>
        <dbReference type="Proteomes" id="UP000525298"/>
    </source>
</evidence>
<dbReference type="RefSeq" id="WP_181549679.1">
    <property type="nucleotide sequence ID" value="NZ_JACDUS010000001.1"/>
</dbReference>
<comment type="subcellular location">
    <subcellularLocation>
        <location evidence="1 9">Cell membrane</location>
        <topology evidence="1 9">Multi-pass membrane protein</topology>
    </subcellularLocation>
</comment>
<evidence type="ECO:0000256" key="9">
    <source>
        <dbReference type="RuleBase" id="RU361157"/>
    </source>
</evidence>
<accession>A0A7W0C6B1</accession>
<evidence type="ECO:0000259" key="10">
    <source>
        <dbReference type="PROSITE" id="PS51012"/>
    </source>
</evidence>
<feature type="transmembrane region" description="Helical" evidence="9">
    <location>
        <begin position="147"/>
        <end position="173"/>
    </location>
</feature>
<dbReference type="EMBL" id="JACDUS010000001">
    <property type="protein sequence ID" value="MBA2880003.1"/>
    <property type="molecule type" value="Genomic_DNA"/>
</dbReference>
<feature type="transmembrane region" description="Helical" evidence="9">
    <location>
        <begin position="35"/>
        <end position="58"/>
    </location>
</feature>
<reference evidence="11 12" key="1">
    <citation type="submission" date="2020-07" db="EMBL/GenBank/DDBJ databases">
        <title>Genomic Encyclopedia of Type Strains, Phase IV (KMG-IV): sequencing the most valuable type-strain genomes for metagenomic binning, comparative biology and taxonomic classification.</title>
        <authorList>
            <person name="Goeker M."/>
        </authorList>
    </citation>
    <scope>NUCLEOTIDE SEQUENCE [LARGE SCALE GENOMIC DNA]</scope>
    <source>
        <strain evidence="11 12">DSM 17721</strain>
    </source>
</reference>
<dbReference type="GO" id="GO:0015920">
    <property type="term" value="P:lipopolysaccharide transport"/>
    <property type="evidence" value="ECO:0007669"/>
    <property type="project" value="TreeGrafter"/>
</dbReference>
<keyword evidence="12" id="KW-1185">Reference proteome</keyword>
<keyword evidence="6 9" id="KW-1133">Transmembrane helix</keyword>
<evidence type="ECO:0000256" key="7">
    <source>
        <dbReference type="ARBA" id="ARBA00023047"/>
    </source>
</evidence>
<comment type="caution">
    <text evidence="11">The sequence shown here is derived from an EMBL/GenBank/DDBJ whole genome shotgun (WGS) entry which is preliminary data.</text>
</comment>
<dbReference type="AlphaFoldDB" id="A0A7W0C6B1"/>
<dbReference type="PROSITE" id="PS51012">
    <property type="entry name" value="ABC_TM2"/>
    <property type="match status" value="1"/>
</dbReference>
<dbReference type="Pfam" id="PF01061">
    <property type="entry name" value="ABC2_membrane"/>
    <property type="match status" value="1"/>
</dbReference>
<feature type="domain" description="ABC transmembrane type-2" evidence="10">
    <location>
        <begin position="32"/>
        <end position="257"/>
    </location>
</feature>
<evidence type="ECO:0000256" key="5">
    <source>
        <dbReference type="ARBA" id="ARBA00022692"/>
    </source>
</evidence>
<keyword evidence="4 9" id="KW-1003">Cell membrane</keyword>
<dbReference type="PANTHER" id="PTHR30413">
    <property type="entry name" value="INNER MEMBRANE TRANSPORT PERMEASE"/>
    <property type="match status" value="1"/>
</dbReference>
<keyword evidence="5 9" id="KW-0812">Transmembrane</keyword>